<evidence type="ECO:0000313" key="3">
    <source>
        <dbReference type="EMBL" id="BBA97227.1"/>
    </source>
</evidence>
<name>A0A7U3VN32_9ACTN</name>
<dbReference type="AlphaFoldDB" id="A0A7U3VN32"/>
<proteinExistence type="inferred from homology"/>
<reference evidence="3 4" key="3">
    <citation type="journal article" date="2011" name="Nat. Chem. Biol.">
        <title>Reveromycin A biosynthesis uses RevG and RevJ for stereospecific spiroacetal formation.</title>
        <authorList>
            <person name="Takahashi S."/>
            <person name="Toyoda A."/>
            <person name="Sekiyama Y."/>
            <person name="Takagi H."/>
            <person name="Nogawa T."/>
            <person name="Uramoto M."/>
            <person name="Suzuki R."/>
            <person name="Koshino H."/>
            <person name="Kumano T."/>
            <person name="Panthee S."/>
            <person name="Dairi T."/>
            <person name="Ishikawa J."/>
            <person name="Ikeda H."/>
            <person name="Sakaki Y."/>
            <person name="Osada H."/>
        </authorList>
    </citation>
    <scope>NUCLEOTIDE SEQUENCE [LARGE SCALE GENOMIC DNA]</scope>
    <source>
        <strain evidence="3 4">SN-593</strain>
    </source>
</reference>
<evidence type="ECO:0000313" key="4">
    <source>
        <dbReference type="Proteomes" id="UP000595703"/>
    </source>
</evidence>
<dbReference type="Gene3D" id="3.40.190.10">
    <property type="entry name" value="Periplasmic binding protein-like II"/>
    <property type="match status" value="2"/>
</dbReference>
<dbReference type="InterPro" id="IPR006059">
    <property type="entry name" value="SBP"/>
</dbReference>
<evidence type="ECO:0000256" key="1">
    <source>
        <dbReference type="ARBA" id="ARBA00008520"/>
    </source>
</evidence>
<reference evidence="3 4" key="1">
    <citation type="journal article" date="2010" name="J. Bacteriol.">
        <title>Biochemical characterization of a novel indole prenyltransferase from Streptomyces sp. SN-593.</title>
        <authorList>
            <person name="Takahashi S."/>
            <person name="Takagi H."/>
            <person name="Toyoda A."/>
            <person name="Uramoto M."/>
            <person name="Nogawa T."/>
            <person name="Ueki M."/>
            <person name="Sakaki Y."/>
            <person name="Osada H."/>
        </authorList>
    </citation>
    <scope>NUCLEOTIDE SEQUENCE [LARGE SCALE GENOMIC DNA]</scope>
    <source>
        <strain evidence="3 4">SN-593</strain>
    </source>
</reference>
<dbReference type="PANTHER" id="PTHR43649:SF29">
    <property type="entry name" value="OSMOPROTECTIVE COMPOUNDS-BINDING PROTEIN GGTB"/>
    <property type="match status" value="1"/>
</dbReference>
<dbReference type="Proteomes" id="UP000595703">
    <property type="component" value="Chromosome"/>
</dbReference>
<evidence type="ECO:0000256" key="2">
    <source>
        <dbReference type="ARBA" id="ARBA00022448"/>
    </source>
</evidence>
<keyword evidence="2" id="KW-0813">Transport</keyword>
<comment type="similarity">
    <text evidence="1">Belongs to the bacterial solute-binding protein 1 family.</text>
</comment>
<keyword evidence="4" id="KW-1185">Reference proteome</keyword>
<sequence>MRRPGGWTYGVIGLCLVVLAVVGAVVVRAVGDEGSVTLLANWSGQDERLFRQEVIEPFEAKEHIHVLYQGSSAESQVLDADAGAGAPPDVAVLPGPGELADYAATGQLQPLDDLFDAADFNAPWVAKVRGPAGAGAHYYWLPIKTDLKSTVWYPKGMAPERLAAAAARPGSWCLGMVSGATSGWPATDWIEDILLQQAGPDVYQRWAVGKLPWDDARVAHAWRTWGTLVGAGQARYVTPALTRRYDAVSRTAVKGGAACTLEHQSSFIRTDPGWADSAQPARSDARFTHSSALIPGPHASRDSWEVSGDLAAMLHDTPQARKLIRYLARSDVQARWSLSQAGFSADHEVARSVYAGDQVTLAAAKALDAPGTVRCYDASDAMPAVMRDAFELAALRYLADPSSLAHQLTTLEAVRQRRTMVWLPTVCGSGAT</sequence>
<gene>
    <name evidence="3" type="ORF">RVR_2875</name>
</gene>
<dbReference type="RefSeq" id="WP_202233544.1">
    <property type="nucleotide sequence ID" value="NZ_AP018365.1"/>
</dbReference>
<reference evidence="3 4" key="4">
    <citation type="journal article" date="2020" name="Sci. Rep.">
        <title>beta-carboline chemical signals induce reveromycin production through a LuxR family regulator in Streptomyces sp. SN-593.</title>
        <authorList>
            <person name="Panthee S."/>
            <person name="Kito N."/>
            <person name="Hayashi T."/>
            <person name="Shimizu T."/>
            <person name="Ishikawa J."/>
            <person name="Hamamoto H."/>
            <person name="Osada H."/>
            <person name="Takahashi S."/>
        </authorList>
    </citation>
    <scope>NUCLEOTIDE SEQUENCE [LARGE SCALE GENOMIC DNA]</scope>
    <source>
        <strain evidence="3 4">SN-593</strain>
    </source>
</reference>
<accession>A0A7U3VN32</accession>
<protein>
    <submittedName>
        <fullName evidence="3">Putative secreted protein</fullName>
    </submittedName>
</protein>
<dbReference type="Pfam" id="PF01547">
    <property type="entry name" value="SBP_bac_1"/>
    <property type="match status" value="1"/>
</dbReference>
<dbReference type="KEGG" id="arev:RVR_2875"/>
<dbReference type="EMBL" id="AP018365">
    <property type="protein sequence ID" value="BBA97227.1"/>
    <property type="molecule type" value="Genomic_DNA"/>
</dbReference>
<dbReference type="InterPro" id="IPR050490">
    <property type="entry name" value="Bact_solute-bd_prot1"/>
</dbReference>
<organism evidence="3 4">
    <name type="scientific">Actinacidiphila reveromycinica</name>
    <dbReference type="NCBI Taxonomy" id="659352"/>
    <lineage>
        <taxon>Bacteria</taxon>
        <taxon>Bacillati</taxon>
        <taxon>Actinomycetota</taxon>
        <taxon>Actinomycetes</taxon>
        <taxon>Kitasatosporales</taxon>
        <taxon>Streptomycetaceae</taxon>
        <taxon>Actinacidiphila</taxon>
    </lineage>
</organism>
<dbReference type="PANTHER" id="PTHR43649">
    <property type="entry name" value="ARABINOSE-BINDING PROTEIN-RELATED"/>
    <property type="match status" value="1"/>
</dbReference>
<reference evidence="3 4" key="2">
    <citation type="journal article" date="2011" name="J. Antibiot.">
        <title>Furaquinocins I and J: novel polyketide isoprenoid hybrid compounds from Streptomyces reveromyceticus SN-593.</title>
        <authorList>
            <person name="Panthee S."/>
            <person name="Takahashi S."/>
            <person name="Takagi H."/>
            <person name="Nogawa T."/>
            <person name="Oowada E."/>
            <person name="Uramoto M."/>
            <person name="Osada H."/>
        </authorList>
    </citation>
    <scope>NUCLEOTIDE SEQUENCE [LARGE SCALE GENOMIC DNA]</scope>
    <source>
        <strain evidence="3 4">SN-593</strain>
    </source>
</reference>
<dbReference type="SUPFAM" id="SSF53850">
    <property type="entry name" value="Periplasmic binding protein-like II"/>
    <property type="match status" value="1"/>
</dbReference>